<gene>
    <name evidence="2" type="ORF">H6G83_29450</name>
</gene>
<name>A0ABR8DG21_9NOST</name>
<organism evidence="2 3">
    <name type="scientific">Anabaena azotica FACHB-119</name>
    <dbReference type="NCBI Taxonomy" id="947527"/>
    <lineage>
        <taxon>Bacteria</taxon>
        <taxon>Bacillati</taxon>
        <taxon>Cyanobacteriota</taxon>
        <taxon>Cyanophyceae</taxon>
        <taxon>Nostocales</taxon>
        <taxon>Nostocaceae</taxon>
        <taxon>Anabaena</taxon>
        <taxon>Anabaena azotica</taxon>
    </lineage>
</organism>
<protein>
    <submittedName>
        <fullName evidence="2">Cyanobactin biosynthesis system PatB/AcyB/McaB family protein</fullName>
    </submittedName>
</protein>
<dbReference type="RefSeq" id="WP_190478721.1">
    <property type="nucleotide sequence ID" value="NZ_JACJSG010000057.1"/>
</dbReference>
<feature type="region of interest" description="Disordered" evidence="1">
    <location>
        <begin position="1"/>
        <end position="23"/>
    </location>
</feature>
<evidence type="ECO:0000313" key="3">
    <source>
        <dbReference type="Proteomes" id="UP000661112"/>
    </source>
</evidence>
<comment type="caution">
    <text evidence="2">The sequence shown here is derived from an EMBL/GenBank/DDBJ whole genome shotgun (WGS) entry which is preliminary data.</text>
</comment>
<dbReference type="InterPro" id="IPR026473">
    <property type="entry name" value="PatB_AcyB_McaB"/>
</dbReference>
<keyword evidence="3" id="KW-1185">Reference proteome</keyword>
<sequence length="69" mass="7904">MRLPSLSPPVKRPHFIQPASSVDLEKGRDEDKISILLDLLHGANYNDPAAFQYRSYKQIMTSSMASKWR</sequence>
<dbReference type="EMBL" id="JACJSG010000057">
    <property type="protein sequence ID" value="MBD2504683.1"/>
    <property type="molecule type" value="Genomic_DNA"/>
</dbReference>
<evidence type="ECO:0000313" key="2">
    <source>
        <dbReference type="EMBL" id="MBD2504683.1"/>
    </source>
</evidence>
<evidence type="ECO:0000256" key="1">
    <source>
        <dbReference type="SAM" id="MobiDB-lite"/>
    </source>
</evidence>
<dbReference type="NCBIfam" id="TIGR04220">
    <property type="entry name" value="patB_acyB_mcaB"/>
    <property type="match status" value="1"/>
</dbReference>
<reference evidence="2 3" key="1">
    <citation type="journal article" date="2020" name="ISME J.">
        <title>Comparative genomics reveals insights into cyanobacterial evolution and habitat adaptation.</title>
        <authorList>
            <person name="Chen M.Y."/>
            <person name="Teng W.K."/>
            <person name="Zhao L."/>
            <person name="Hu C.X."/>
            <person name="Zhou Y.K."/>
            <person name="Han B.P."/>
            <person name="Song L.R."/>
            <person name="Shu W.S."/>
        </authorList>
    </citation>
    <scope>NUCLEOTIDE SEQUENCE [LARGE SCALE GENOMIC DNA]</scope>
    <source>
        <strain evidence="2 3">FACHB-119</strain>
    </source>
</reference>
<dbReference type="Proteomes" id="UP000661112">
    <property type="component" value="Unassembled WGS sequence"/>
</dbReference>
<proteinExistence type="predicted"/>
<accession>A0ABR8DG21</accession>